<dbReference type="AlphaFoldDB" id="A0AAW4L4S1"/>
<evidence type="ECO:0000313" key="1">
    <source>
        <dbReference type="EMBL" id="MBT0665759.1"/>
    </source>
</evidence>
<gene>
    <name evidence="1" type="ORF">KI809_15725</name>
</gene>
<comment type="caution">
    <text evidence="1">The sequence shown here is derived from an EMBL/GenBank/DDBJ whole genome shotgun (WGS) entry which is preliminary data.</text>
</comment>
<dbReference type="Proteomes" id="UP000811899">
    <property type="component" value="Unassembled WGS sequence"/>
</dbReference>
<evidence type="ECO:0000313" key="2">
    <source>
        <dbReference type="Proteomes" id="UP000811899"/>
    </source>
</evidence>
<accession>A0AAW4L4S1</accession>
<dbReference type="EMBL" id="JAHCVJ010000006">
    <property type="protein sequence ID" value="MBT0665759.1"/>
    <property type="molecule type" value="Genomic_DNA"/>
</dbReference>
<protein>
    <recommendedName>
        <fullName evidence="3">Phage major capsid protein E</fullName>
    </recommendedName>
</protein>
<name>A0AAW4L4S1_9BACT</name>
<sequence length="314" mass="34955">MGRNEFADQLSALRVVDPVLTNLARGYSNAEAVAELLFPVVGNLTKESGKYMTFGKEAFRLYSTERALRANSNRIAPGKPSSDDFSMTEHDLEYPIDYREDEEANFPLQQYATNLTTAGIQVRREKLAADLACNPANYGNSNKLALAGDDCFSEPGSDPVGVVQDGDEALRSQIAKRGNGLVIGASTFALWKKHPQFMERIKATENKVVTKQIMEEVLEKPIIVGEMIYVDDAGISYDIWPDMMLLFYQPPAIKGQERTMYEPSFGYTFRKKNKPVVDTYVTNGGKIQLVRTTDMFDVKIVGADAGYLVTNTKK</sequence>
<dbReference type="RefSeq" id="WP_214172522.1">
    <property type="nucleotide sequence ID" value="NZ_JAHCVJ010000006.1"/>
</dbReference>
<proteinExistence type="predicted"/>
<reference evidence="1 2" key="1">
    <citation type="submission" date="2021-05" db="EMBL/GenBank/DDBJ databases">
        <title>The draft genome of Geobacter pelophilus DSM 12255.</title>
        <authorList>
            <person name="Xu Z."/>
            <person name="Masuda Y."/>
            <person name="Itoh H."/>
            <person name="Senoo K."/>
        </authorList>
    </citation>
    <scope>NUCLEOTIDE SEQUENCE [LARGE SCALE GENOMIC DNA]</scope>
    <source>
        <strain evidence="1 2">DSM 12255</strain>
    </source>
</reference>
<organism evidence="1 2">
    <name type="scientific">Geoanaerobacter pelophilus</name>
    <dbReference type="NCBI Taxonomy" id="60036"/>
    <lineage>
        <taxon>Bacteria</taxon>
        <taxon>Pseudomonadati</taxon>
        <taxon>Thermodesulfobacteriota</taxon>
        <taxon>Desulfuromonadia</taxon>
        <taxon>Geobacterales</taxon>
        <taxon>Geobacteraceae</taxon>
        <taxon>Geoanaerobacter</taxon>
    </lineage>
</organism>
<dbReference type="InterPro" id="IPR053738">
    <property type="entry name" value="Lambda_capsid_assembly"/>
</dbReference>
<keyword evidence="2" id="KW-1185">Reference proteome</keyword>
<dbReference type="Gene3D" id="3.90.1690.10">
    <property type="entry name" value="phage-related protein like domain"/>
    <property type="match status" value="1"/>
</dbReference>
<evidence type="ECO:0008006" key="3">
    <source>
        <dbReference type="Google" id="ProtNLM"/>
    </source>
</evidence>